<dbReference type="GeneID" id="110083301"/>
<sequence length="877" mass="97204">MCLQSLRLDKMEARKSAAVGVPVTSRLQPDQRAPPTQLQFSWNAPASSENPPARLADPRPIIIEKLKPAEGSQPRDHRAGDGLDLQGSVEFSIVSQEKLDWAVQLAKRDVRRRHLEEQVHQHLFGKGEGPAPCPQGKESGSASRLRASRPRPKHEGSPGNACKAERTSSRAKVYLRMPTQGEAQQPPLSDSPPTHDPGLTPVSVLKRETDRSVLEVRRLQKELQAYIQKVEELARKERSEMTLDPEEEHRVRVRRQEQAVRSARTLYVLQQQVKEIQDDLEKLSPHKIKHTKKSRAMARLAAAHRGAVRALQTFVTHFADQRPLPPSTAHFRQLGHLLRQLSLCSARLEMDDSIPDVIVDLLLQIEDLDVLLARRGSPKQRPGVPPLSHGDPPKGPSRLPQREKAVVVASESQKPTAARKLLPDEPPKSEEILHQHEPSGAGGGTRPPEGLPPSQAEAVGQRGVGETSGPRKAATGPSHDHGPSRRKGVVLFSTRPQGSERPPRTKGVQPLAKQARFREPTVSFRMKETKPPVRECRTPWVPPSLTSPLSSPQRHPERTPKSKEPSPERGAAAEGKQGTPRKEMVRAEGSSPTQIAKKIEQAVRERLEPLLARVQKANLSLEGSVGRREPSGDRLPRPPDRGKTMMAARGDLEGGPEASAGEQLWMMDPESLLAPGAPDLEAMLQRMEEMERFQEAVRRRYHQIVYSDTEFGAQEARREKRWGAEESNPGASGIPPSPIQITRLASHREAQVDIVLERPWDADAVQEEDFPEPPGHGAEHPSAQHLPPQRNGGDGGVFCSVPVSILQSIRDYGARYEQHLKRISHAPVGTFDPWHITQSLAEELMEEALAEVATELQDLCEDYAEAVFTSEFLQAPE</sequence>
<feature type="region of interest" description="Disordered" evidence="1">
    <location>
        <begin position="376"/>
        <end position="595"/>
    </location>
</feature>
<evidence type="ECO:0000313" key="2">
    <source>
        <dbReference type="Proteomes" id="UP001652642"/>
    </source>
</evidence>
<feature type="compositionally biased region" description="Basic and acidic residues" evidence="1">
    <location>
        <begin position="421"/>
        <end position="437"/>
    </location>
</feature>
<keyword evidence="2" id="KW-1185">Reference proteome</keyword>
<feature type="region of interest" description="Disordered" evidence="1">
    <location>
        <begin position="122"/>
        <end position="206"/>
    </location>
</feature>
<organism evidence="2 3">
    <name type="scientific">Pogona vitticeps</name>
    <name type="common">central bearded dragon</name>
    <dbReference type="NCBI Taxonomy" id="103695"/>
    <lineage>
        <taxon>Eukaryota</taxon>
        <taxon>Metazoa</taxon>
        <taxon>Chordata</taxon>
        <taxon>Craniata</taxon>
        <taxon>Vertebrata</taxon>
        <taxon>Euteleostomi</taxon>
        <taxon>Lepidosauria</taxon>
        <taxon>Squamata</taxon>
        <taxon>Bifurcata</taxon>
        <taxon>Unidentata</taxon>
        <taxon>Episquamata</taxon>
        <taxon>Toxicofera</taxon>
        <taxon>Iguania</taxon>
        <taxon>Acrodonta</taxon>
        <taxon>Agamidae</taxon>
        <taxon>Amphibolurinae</taxon>
        <taxon>Pogona</taxon>
    </lineage>
</organism>
<feature type="compositionally biased region" description="Basic and acidic residues" evidence="1">
    <location>
        <begin position="525"/>
        <end position="537"/>
    </location>
</feature>
<dbReference type="PANTHER" id="PTHR15732:SF4">
    <property type="entry name" value="PROTEIN MOONRAKER"/>
    <property type="match status" value="1"/>
</dbReference>
<name>A0ABM5EMY3_9SAUR</name>
<evidence type="ECO:0000256" key="1">
    <source>
        <dbReference type="SAM" id="MobiDB-lite"/>
    </source>
</evidence>
<feature type="compositionally biased region" description="Polar residues" evidence="1">
    <location>
        <begin position="34"/>
        <end position="50"/>
    </location>
</feature>
<feature type="compositionally biased region" description="Basic and acidic residues" evidence="1">
    <location>
        <begin position="554"/>
        <end position="567"/>
    </location>
</feature>
<dbReference type="Proteomes" id="UP001652642">
    <property type="component" value="Chromosome 7"/>
</dbReference>
<feature type="region of interest" description="Disordered" evidence="1">
    <location>
        <begin position="712"/>
        <end position="737"/>
    </location>
</feature>
<accession>A0ABM5EMY3</accession>
<feature type="compositionally biased region" description="Basic and acidic residues" evidence="1">
    <location>
        <begin position="715"/>
        <end position="724"/>
    </location>
</feature>
<feature type="region of interest" description="Disordered" evidence="1">
    <location>
        <begin position="13"/>
        <end position="58"/>
    </location>
</feature>
<protein>
    <submittedName>
        <fullName evidence="3">Protein moonraker</fullName>
    </submittedName>
</protein>
<evidence type="ECO:0000313" key="3">
    <source>
        <dbReference type="RefSeq" id="XP_072834506.1"/>
    </source>
</evidence>
<reference evidence="3" key="1">
    <citation type="submission" date="2025-08" db="UniProtKB">
        <authorList>
            <consortium name="RefSeq"/>
        </authorList>
    </citation>
    <scope>IDENTIFICATION</scope>
</reference>
<dbReference type="InterPro" id="IPR031447">
    <property type="entry name" value="MNR"/>
</dbReference>
<feature type="region of interest" description="Disordered" evidence="1">
    <location>
        <begin position="766"/>
        <end position="794"/>
    </location>
</feature>
<dbReference type="RefSeq" id="XP_072834506.1">
    <property type="nucleotide sequence ID" value="XM_072978405.1"/>
</dbReference>
<dbReference type="Pfam" id="PF15718">
    <property type="entry name" value="MNR"/>
    <property type="match status" value="2"/>
</dbReference>
<feature type="compositionally biased region" description="Polar residues" evidence="1">
    <location>
        <begin position="181"/>
        <end position="192"/>
    </location>
</feature>
<gene>
    <name evidence="3" type="primary">KIAA0753</name>
</gene>
<feature type="compositionally biased region" description="Low complexity" evidence="1">
    <location>
        <begin position="543"/>
        <end position="552"/>
    </location>
</feature>
<proteinExistence type="predicted"/>
<feature type="region of interest" description="Disordered" evidence="1">
    <location>
        <begin position="621"/>
        <end position="657"/>
    </location>
</feature>
<feature type="compositionally biased region" description="Basic and acidic residues" evidence="1">
    <location>
        <begin position="625"/>
        <end position="643"/>
    </location>
</feature>
<dbReference type="PANTHER" id="PTHR15732">
    <property type="entry name" value="PROTEIN MOONRAKER"/>
    <property type="match status" value="1"/>
</dbReference>